<organism evidence="1 2">
    <name type="scientific">Qipengyuania flava</name>
    <dbReference type="NCBI Taxonomy" id="192812"/>
    <lineage>
        <taxon>Bacteria</taxon>
        <taxon>Pseudomonadati</taxon>
        <taxon>Pseudomonadota</taxon>
        <taxon>Alphaproteobacteria</taxon>
        <taxon>Sphingomonadales</taxon>
        <taxon>Erythrobacteraceae</taxon>
        <taxon>Qipengyuania</taxon>
    </lineage>
</organism>
<sequence>MRKTVSKGGQREDPMILGEKEIRDGRGNRYTLRLDVDVHSAILNDGKVETSVVAIRHVDGGEDIELTALVRLESFERRLAIILPEQAPIYLDLESFEGLPAREDSEVGPHDDIEQGDAIDQAARDLLDAAGLDQAIETAIQSLPVPEPAFGCVIKAGISTTVGQMIRCHNRHRMIEQRRGRAWEIVKCLGINAPGMTIKAALRTLGCWLTFGYL</sequence>
<evidence type="ECO:0000313" key="2">
    <source>
        <dbReference type="Proteomes" id="UP000325385"/>
    </source>
</evidence>
<dbReference type="AlphaFoldDB" id="A0A5P6NAT2"/>
<gene>
    <name evidence="1" type="ORF">D0Y83_07490</name>
</gene>
<dbReference type="EMBL" id="CP032228">
    <property type="protein sequence ID" value="QFI63127.1"/>
    <property type="molecule type" value="Genomic_DNA"/>
</dbReference>
<name>A0A5P6NAT2_9SPHN</name>
<evidence type="ECO:0000313" key="1">
    <source>
        <dbReference type="EMBL" id="QFI63127.1"/>
    </source>
</evidence>
<dbReference type="GeneID" id="69697137"/>
<accession>A0A5P6NAT2</accession>
<reference evidence="2" key="1">
    <citation type="submission" date="2018-09" db="EMBL/GenBank/DDBJ databases">
        <title>Nocardia yunnanensis sp. nov., an actinomycete isolated from a soil sample.</title>
        <authorList>
            <person name="Zhang J."/>
        </authorList>
    </citation>
    <scope>NUCLEOTIDE SEQUENCE [LARGE SCALE GENOMIC DNA]</scope>
    <source>
        <strain evidence="2">21-3</strain>
    </source>
</reference>
<dbReference type="RefSeq" id="WP_151885464.1">
    <property type="nucleotide sequence ID" value="NZ_CP032228.1"/>
</dbReference>
<proteinExistence type="predicted"/>
<protein>
    <submittedName>
        <fullName evidence="1">Uncharacterized protein</fullName>
    </submittedName>
</protein>
<dbReference type="Proteomes" id="UP000325385">
    <property type="component" value="Chromosome"/>
</dbReference>